<dbReference type="EMBL" id="KN834764">
    <property type="protein sequence ID" value="KIK63396.1"/>
    <property type="molecule type" value="Genomic_DNA"/>
</dbReference>
<dbReference type="InterPro" id="IPR032675">
    <property type="entry name" value="LRR_dom_sf"/>
</dbReference>
<dbReference type="HOGENOM" id="CLU_018544_12_1_1"/>
<keyword evidence="2" id="KW-1185">Reference proteome</keyword>
<dbReference type="SUPFAM" id="SSF52047">
    <property type="entry name" value="RNI-like"/>
    <property type="match status" value="1"/>
</dbReference>
<dbReference type="AlphaFoldDB" id="A0A0D0C5J1"/>
<evidence type="ECO:0000313" key="2">
    <source>
        <dbReference type="Proteomes" id="UP000053593"/>
    </source>
</evidence>
<organism evidence="1 2">
    <name type="scientific">Collybiopsis luxurians FD-317 M1</name>
    <dbReference type="NCBI Taxonomy" id="944289"/>
    <lineage>
        <taxon>Eukaryota</taxon>
        <taxon>Fungi</taxon>
        <taxon>Dikarya</taxon>
        <taxon>Basidiomycota</taxon>
        <taxon>Agaricomycotina</taxon>
        <taxon>Agaricomycetes</taxon>
        <taxon>Agaricomycetidae</taxon>
        <taxon>Agaricales</taxon>
        <taxon>Marasmiineae</taxon>
        <taxon>Omphalotaceae</taxon>
        <taxon>Collybiopsis</taxon>
        <taxon>Collybiopsis luxurians</taxon>
    </lineage>
</organism>
<dbReference type="Proteomes" id="UP000053593">
    <property type="component" value="Unassembled WGS sequence"/>
</dbReference>
<accession>A0A0D0C5J1</accession>
<protein>
    <submittedName>
        <fullName evidence="1">Unplaced genomic scaffold GYMLUscaffold_16, whole genome shotgun sequence</fullName>
    </submittedName>
</protein>
<evidence type="ECO:0000313" key="1">
    <source>
        <dbReference type="EMBL" id="KIK63396.1"/>
    </source>
</evidence>
<dbReference type="Gene3D" id="3.80.10.10">
    <property type="entry name" value="Ribonuclease Inhibitor"/>
    <property type="match status" value="1"/>
</dbReference>
<reference evidence="1 2" key="1">
    <citation type="submission" date="2014-04" db="EMBL/GenBank/DDBJ databases">
        <title>Evolutionary Origins and Diversification of the Mycorrhizal Mutualists.</title>
        <authorList>
            <consortium name="DOE Joint Genome Institute"/>
            <consortium name="Mycorrhizal Genomics Consortium"/>
            <person name="Kohler A."/>
            <person name="Kuo A."/>
            <person name="Nagy L.G."/>
            <person name="Floudas D."/>
            <person name="Copeland A."/>
            <person name="Barry K.W."/>
            <person name="Cichocki N."/>
            <person name="Veneault-Fourrey C."/>
            <person name="LaButti K."/>
            <person name="Lindquist E.A."/>
            <person name="Lipzen A."/>
            <person name="Lundell T."/>
            <person name="Morin E."/>
            <person name="Murat C."/>
            <person name="Riley R."/>
            <person name="Ohm R."/>
            <person name="Sun H."/>
            <person name="Tunlid A."/>
            <person name="Henrissat B."/>
            <person name="Grigoriev I.V."/>
            <person name="Hibbett D.S."/>
            <person name="Martin F."/>
        </authorList>
    </citation>
    <scope>NUCLEOTIDE SEQUENCE [LARGE SCALE GENOMIC DNA]</scope>
    <source>
        <strain evidence="1 2">FD-317 M1</strain>
    </source>
</reference>
<name>A0A0D0C5J1_9AGAR</name>
<proteinExistence type="predicted"/>
<sequence length="335" mass="38954">MGNDRLPPIVARIFEQSHRWQSVTFKLGKFSLDDFSLNGKPLHFPLLSDIETIEQPELLEFFTNTAPRLKSLRVLYYPGLSIPDNFPFKLIRHLEIVPDEIDMDDLFQLVPNLESLWITEYYTHQLADTKICRTFPSLHTLTVTGRMFYAPRIFNDFEYKGFWFNHDPFMELVQRSSFLLTTLSIQSLSISDSNLVQLLRYFPTLRDFTLSDDQIEYEHSPITGQLIESLHASRTSSLRPQAEPLVPRLHSLTLDIGASAFPDNVVADMVCSRWVPSTVHYGNSVFSSMEAKVPPIDCLREFTMKFRNRERPGDIYEPLDLLEKDGMRLVIRWKE</sequence>
<gene>
    <name evidence="1" type="ORF">GYMLUDRAFT_241881</name>
</gene>